<keyword evidence="4" id="KW-1185">Reference proteome</keyword>
<accession>A0AAW5E8J4</accession>
<protein>
    <submittedName>
        <fullName evidence="3">DNRLRE domain-containing protein</fullName>
    </submittedName>
</protein>
<evidence type="ECO:0000256" key="1">
    <source>
        <dbReference type="SAM" id="SignalP"/>
    </source>
</evidence>
<evidence type="ECO:0000313" key="3">
    <source>
        <dbReference type="EMBL" id="MCH1625960.1"/>
    </source>
</evidence>
<dbReference type="NCBIfam" id="NF033679">
    <property type="entry name" value="DNRLRE_dom"/>
    <property type="match status" value="1"/>
</dbReference>
<dbReference type="Pfam" id="PF01844">
    <property type="entry name" value="HNH"/>
    <property type="match status" value="1"/>
</dbReference>
<feature type="domain" description="HNH nuclease" evidence="2">
    <location>
        <begin position="950"/>
        <end position="995"/>
    </location>
</feature>
<dbReference type="AlphaFoldDB" id="A0AAW5E8J4"/>
<dbReference type="Proteomes" id="UP001431131">
    <property type="component" value="Unassembled WGS sequence"/>
</dbReference>
<name>A0AAW5E8J4_9BACI</name>
<proteinExistence type="predicted"/>
<evidence type="ECO:0000313" key="4">
    <source>
        <dbReference type="Proteomes" id="UP001431131"/>
    </source>
</evidence>
<dbReference type="InterPro" id="IPR013783">
    <property type="entry name" value="Ig-like_fold"/>
</dbReference>
<gene>
    <name evidence="3" type="ORF">MJG50_11525</name>
</gene>
<feature type="chain" id="PRO_5043419814" evidence="1">
    <location>
        <begin position="25"/>
        <end position="1005"/>
    </location>
</feature>
<dbReference type="Gene3D" id="2.60.40.10">
    <property type="entry name" value="Immunoglobulins"/>
    <property type="match status" value="1"/>
</dbReference>
<reference evidence="3" key="1">
    <citation type="submission" date="2022-02" db="EMBL/GenBank/DDBJ databases">
        <title>Fredinandcohnia quinoae sp. nov. isolated from Chenopodium quinoa seeds.</title>
        <authorList>
            <person name="Saati-Santamaria Z."/>
            <person name="Flores-Felix J.D."/>
            <person name="Igual J.M."/>
            <person name="Velazquez E."/>
            <person name="Garcia-Fraile P."/>
            <person name="Martinez-Molina E."/>
        </authorList>
    </citation>
    <scope>NUCLEOTIDE SEQUENCE</scope>
    <source>
        <strain evidence="3">SECRCQ15</strain>
    </source>
</reference>
<dbReference type="GO" id="GO:0008270">
    <property type="term" value="F:zinc ion binding"/>
    <property type="evidence" value="ECO:0007669"/>
    <property type="project" value="InterPro"/>
</dbReference>
<dbReference type="GO" id="GO:0004519">
    <property type="term" value="F:endonuclease activity"/>
    <property type="evidence" value="ECO:0007669"/>
    <property type="project" value="InterPro"/>
</dbReference>
<dbReference type="Pfam" id="PF06848">
    <property type="entry name" value="Disaggr_repeat"/>
    <property type="match status" value="1"/>
</dbReference>
<dbReference type="InterPro" id="IPR003615">
    <property type="entry name" value="HNH_nuc"/>
</dbReference>
<keyword evidence="1" id="KW-0732">Signal</keyword>
<dbReference type="RefSeq" id="WP_240255880.1">
    <property type="nucleotide sequence ID" value="NZ_JAKTTI010000016.1"/>
</dbReference>
<organism evidence="3 4">
    <name type="scientific">Fredinandcohnia quinoae</name>
    <dbReference type="NCBI Taxonomy" id="2918902"/>
    <lineage>
        <taxon>Bacteria</taxon>
        <taxon>Bacillati</taxon>
        <taxon>Bacillota</taxon>
        <taxon>Bacilli</taxon>
        <taxon>Bacillales</taxon>
        <taxon>Bacillaceae</taxon>
        <taxon>Fredinandcohnia</taxon>
    </lineage>
</organism>
<comment type="caution">
    <text evidence="3">The sequence shown here is derived from an EMBL/GenBank/DDBJ whole genome shotgun (WGS) entry which is preliminary data.</text>
</comment>
<evidence type="ECO:0000259" key="2">
    <source>
        <dbReference type="SMART" id="SM00507"/>
    </source>
</evidence>
<dbReference type="GO" id="GO:0003676">
    <property type="term" value="F:nucleic acid binding"/>
    <property type="evidence" value="ECO:0007669"/>
    <property type="project" value="InterPro"/>
</dbReference>
<dbReference type="CDD" id="cd00085">
    <property type="entry name" value="HNHc"/>
    <property type="match status" value="1"/>
</dbReference>
<dbReference type="EMBL" id="JAKTTI010000016">
    <property type="protein sequence ID" value="MCH1625960.1"/>
    <property type="molecule type" value="Genomic_DNA"/>
</dbReference>
<dbReference type="InterPro" id="IPR010671">
    <property type="entry name" value="Disaggr-rel_dom"/>
</dbReference>
<sequence length="1005" mass="114911">MKKKRTTLLLFILSIFTFTSLVFHDNKPKYAAELKNNEKNYKQHVEITPQEIKNLRTETSKTFKNNDGTLTTKIAQGPIHFKTDDEKWQPIENELIKNSKEGVYQNKANTFKVKFNEVQDPNEPIVQVGDNQHNAHFQLEPLKDEEPMEVKGIIEGESITYPEVYPNIDLKYTVGSDRIKEDIIYNDKPNQGFPDDFTYKMNLDGLIVKNEAGILYLIDNKTNEPIYYFETPFMYDAYKPEGFKTVVKSIPEEAISYDIKLSYEISDNNLYLHLTPNKKWLEDSSRVYPITIDPTIVKIQSSEYVEDTNLRSGFPTQTGGNDLEIGGGTSNGNTIRSLLKFDLSSIPQGSTIQSSSLNLWFSSTNGSTPIDISLFKVSKEWYENEASWNYAKISPSTAWINKGGDYVVSNNLAKVSSITIPTTLESSKKTWNVPVHIIQNWRKDITTNYGFIIKSDTEGINSYKKFISSEYVIEDKFKPLLEVTYTLPLIQQTEGPSGNTNVYDDIKGSVDLSWDSVPGAKGYKVWIFNGMEYEPFDVGNITTWSTAEKGIWPTDNEISSGIYKLHHDGLGVELDTDPSKVYKNAGLTYATRTNYFFRLTAYNDNEETILSPAFTPTLFPIIEKEVPIPMDIITEDGMVYDKEEIDVETDGEKVLYDLNDDINNIKESIEDLGSIPSTSNIYQELKNINFEEMAEEELNEINNQIEFESETNIDQVVETSSLTSEETQDIEVPEQEWDYEQEYLPEQVVNVSLKLNISNPENESTEDVTNFVKSAQQNPNDVKYAIAAAPKLGYYLTKEVTRVLNAGSKKYKPTIEHVSTVTKTGGNLRPKYFTTKIYLLAADSINGNYNTISSKTKYNVKEFQDVSISATISSTKYWIGRSTVTGHYKGGLSSSKTSNSDKYLLNKKGILYPYYYDKRMGKSMPKPAYTTYKTIPKEDRVTWTTSKRNKYLDWYKDQYGWIFASLYEVHHIRPRSRGGKNDYSNLIPLPTSFHRKQVTPWWSNY</sequence>
<feature type="signal peptide" evidence="1">
    <location>
        <begin position="1"/>
        <end position="24"/>
    </location>
</feature>
<dbReference type="InterPro" id="IPR002711">
    <property type="entry name" value="HNH"/>
</dbReference>
<dbReference type="SMART" id="SM00507">
    <property type="entry name" value="HNHc"/>
    <property type="match status" value="1"/>
</dbReference>